<evidence type="ECO:0000313" key="2">
    <source>
        <dbReference type="Proteomes" id="UP000054549"/>
    </source>
</evidence>
<dbReference type="HOGENOM" id="CLU_2460644_0_0_1"/>
<dbReference type="EMBL" id="KN818223">
    <property type="protein sequence ID" value="KIL70665.1"/>
    <property type="molecule type" value="Genomic_DNA"/>
</dbReference>
<organism evidence="1 2">
    <name type="scientific">Amanita muscaria (strain Koide BX008)</name>
    <dbReference type="NCBI Taxonomy" id="946122"/>
    <lineage>
        <taxon>Eukaryota</taxon>
        <taxon>Fungi</taxon>
        <taxon>Dikarya</taxon>
        <taxon>Basidiomycota</taxon>
        <taxon>Agaricomycotina</taxon>
        <taxon>Agaricomycetes</taxon>
        <taxon>Agaricomycetidae</taxon>
        <taxon>Agaricales</taxon>
        <taxon>Pluteineae</taxon>
        <taxon>Amanitaceae</taxon>
        <taxon>Amanita</taxon>
    </lineage>
</organism>
<evidence type="ECO:0000313" key="1">
    <source>
        <dbReference type="EMBL" id="KIL70665.1"/>
    </source>
</evidence>
<dbReference type="AlphaFoldDB" id="A0A0C2T455"/>
<protein>
    <submittedName>
        <fullName evidence="1">Uncharacterized protein</fullName>
    </submittedName>
</protein>
<proteinExistence type="predicted"/>
<keyword evidence="2" id="KW-1185">Reference proteome</keyword>
<dbReference type="InParanoid" id="A0A0C2T455"/>
<name>A0A0C2T455_AMAMK</name>
<reference evidence="1 2" key="1">
    <citation type="submission" date="2014-04" db="EMBL/GenBank/DDBJ databases">
        <title>Evolutionary Origins and Diversification of the Mycorrhizal Mutualists.</title>
        <authorList>
            <consortium name="DOE Joint Genome Institute"/>
            <consortium name="Mycorrhizal Genomics Consortium"/>
            <person name="Kohler A."/>
            <person name="Kuo A."/>
            <person name="Nagy L.G."/>
            <person name="Floudas D."/>
            <person name="Copeland A."/>
            <person name="Barry K.W."/>
            <person name="Cichocki N."/>
            <person name="Veneault-Fourrey C."/>
            <person name="LaButti K."/>
            <person name="Lindquist E.A."/>
            <person name="Lipzen A."/>
            <person name="Lundell T."/>
            <person name="Morin E."/>
            <person name="Murat C."/>
            <person name="Riley R."/>
            <person name="Ohm R."/>
            <person name="Sun H."/>
            <person name="Tunlid A."/>
            <person name="Henrissat B."/>
            <person name="Grigoriev I.V."/>
            <person name="Hibbett D.S."/>
            <person name="Martin F."/>
        </authorList>
    </citation>
    <scope>NUCLEOTIDE SEQUENCE [LARGE SCALE GENOMIC DNA]</scope>
    <source>
        <strain evidence="1 2">Koide BX008</strain>
    </source>
</reference>
<sequence>RAKSLSILCLQARNVAASIKTGFQLCPNDSEPGRISGTGISFSRYRSNSCFFARCNFPSTISFNVPSALIAEYEDLTSSHYLPHRWTPW</sequence>
<gene>
    <name evidence="1" type="ORF">M378DRAFT_20188</name>
</gene>
<feature type="non-terminal residue" evidence="1">
    <location>
        <position position="1"/>
    </location>
</feature>
<accession>A0A0C2T455</accession>
<dbReference type="Proteomes" id="UP000054549">
    <property type="component" value="Unassembled WGS sequence"/>
</dbReference>